<dbReference type="InterPro" id="IPR046357">
    <property type="entry name" value="PPIase_dom_sf"/>
</dbReference>
<reference evidence="9 10" key="1">
    <citation type="submission" date="2020-10" db="EMBL/GenBank/DDBJ databases">
        <title>Sequencing the genomes of 1000 actinobacteria strains.</title>
        <authorList>
            <person name="Klenk H.-P."/>
        </authorList>
    </citation>
    <scope>NUCLEOTIDE SEQUENCE [LARGE SCALE GENOMIC DNA]</scope>
    <source>
        <strain evidence="9 10">DSM 46744</strain>
    </source>
</reference>
<accession>A0ABR9JJ97</accession>
<comment type="caution">
    <text evidence="9">The sequence shown here is derived from an EMBL/GenBank/DDBJ whole genome shotgun (WGS) entry which is preliminary data.</text>
</comment>
<name>A0ABR9JJ97_9ACTN</name>
<keyword evidence="10" id="KW-1185">Reference proteome</keyword>
<dbReference type="PROSITE" id="PS50059">
    <property type="entry name" value="FKBP_PPIASE"/>
    <property type="match status" value="2"/>
</dbReference>
<evidence type="ECO:0000259" key="8">
    <source>
        <dbReference type="PROSITE" id="PS50059"/>
    </source>
</evidence>
<gene>
    <name evidence="9" type="ORF">H4W34_000426</name>
</gene>
<dbReference type="SUPFAM" id="SSF54534">
    <property type="entry name" value="FKBP-like"/>
    <property type="match status" value="2"/>
</dbReference>
<evidence type="ECO:0000256" key="4">
    <source>
        <dbReference type="ARBA" id="ARBA00023235"/>
    </source>
</evidence>
<dbReference type="Gene3D" id="3.10.50.40">
    <property type="match status" value="2"/>
</dbReference>
<keyword evidence="7" id="KW-0472">Membrane</keyword>
<dbReference type="PANTHER" id="PTHR45779">
    <property type="entry name" value="PEPTIDYLPROLYL ISOMERASE"/>
    <property type="match status" value="1"/>
</dbReference>
<evidence type="ECO:0000313" key="9">
    <source>
        <dbReference type="EMBL" id="MBE1530593.1"/>
    </source>
</evidence>
<dbReference type="PANTHER" id="PTHR45779:SF7">
    <property type="entry name" value="PEPTIDYLPROLYL ISOMERASE"/>
    <property type="match status" value="1"/>
</dbReference>
<dbReference type="EMBL" id="JADBDZ010000001">
    <property type="protein sequence ID" value="MBE1530593.1"/>
    <property type="molecule type" value="Genomic_DNA"/>
</dbReference>
<feature type="domain" description="PPIase FKBP-type" evidence="8">
    <location>
        <begin position="125"/>
        <end position="226"/>
    </location>
</feature>
<dbReference type="RefSeq" id="WP_192757583.1">
    <property type="nucleotide sequence ID" value="NZ_JADBDZ010000001.1"/>
</dbReference>
<feature type="region of interest" description="Disordered" evidence="6">
    <location>
        <begin position="1"/>
        <end position="47"/>
    </location>
</feature>
<proteinExistence type="predicted"/>
<evidence type="ECO:0000313" key="10">
    <source>
        <dbReference type="Proteomes" id="UP000627838"/>
    </source>
</evidence>
<protein>
    <recommendedName>
        <fullName evidence="2 5">peptidylprolyl isomerase</fullName>
        <ecNumber evidence="2 5">5.2.1.8</ecNumber>
    </recommendedName>
</protein>
<comment type="catalytic activity">
    <reaction evidence="1 5">
        <text>[protein]-peptidylproline (omega=180) = [protein]-peptidylproline (omega=0)</text>
        <dbReference type="Rhea" id="RHEA:16237"/>
        <dbReference type="Rhea" id="RHEA-COMP:10747"/>
        <dbReference type="Rhea" id="RHEA-COMP:10748"/>
        <dbReference type="ChEBI" id="CHEBI:83833"/>
        <dbReference type="ChEBI" id="CHEBI:83834"/>
        <dbReference type="EC" id="5.2.1.8"/>
    </reaction>
</comment>
<evidence type="ECO:0000256" key="7">
    <source>
        <dbReference type="SAM" id="Phobius"/>
    </source>
</evidence>
<evidence type="ECO:0000256" key="5">
    <source>
        <dbReference type="PROSITE-ProRule" id="PRU00277"/>
    </source>
</evidence>
<feature type="region of interest" description="Disordered" evidence="6">
    <location>
        <begin position="233"/>
        <end position="267"/>
    </location>
</feature>
<dbReference type="EC" id="5.2.1.8" evidence="2 5"/>
<feature type="transmembrane region" description="Helical" evidence="7">
    <location>
        <begin position="57"/>
        <end position="78"/>
    </location>
</feature>
<keyword evidence="7" id="KW-1133">Transmembrane helix</keyword>
<evidence type="ECO:0000256" key="6">
    <source>
        <dbReference type="SAM" id="MobiDB-lite"/>
    </source>
</evidence>
<dbReference type="Pfam" id="PF00254">
    <property type="entry name" value="FKBP_C"/>
    <property type="match status" value="2"/>
</dbReference>
<dbReference type="Proteomes" id="UP000627838">
    <property type="component" value="Unassembled WGS sequence"/>
</dbReference>
<evidence type="ECO:0000256" key="1">
    <source>
        <dbReference type="ARBA" id="ARBA00000971"/>
    </source>
</evidence>
<dbReference type="InterPro" id="IPR044609">
    <property type="entry name" value="FKBP2/11"/>
</dbReference>
<sequence length="375" mass="39195">MSEDDKPRGEPAVKAKIPNAKSIRSPEFTPHGISAGRGSGLNRPSALTAKQAKRRRIAAIAGAVVAVVAIAGGTTYYITRPDPAVSVTGAFGKAPKVEIPTEVAPPESLQSSTPIVGEGNKVAKGDTAFLQFVYYKWSPKDDPEDSKVKSTNEKAESTYESGAGVTPIKIGDSPVKGLDESLVGKTVGSRVVVEIPPEKGFGEQGQQLGITDKDSLLFVADIQASVPANAVPKGTEKKVSDKGLPTVEDKGAGKAPEVKMPDGDPPKELKAVTLVEGTGPALAKGDKAIMNYQGQLWRDGKVFDSSWETGQMQAFPIGEGATIPGFDKGLTGVKVGSRVMLVLPPKEGYGEQGNSQAGIKGDDTLVFVVDVLAKF</sequence>
<feature type="compositionally biased region" description="Basic and acidic residues" evidence="6">
    <location>
        <begin position="1"/>
        <end position="13"/>
    </location>
</feature>
<organism evidence="9 10">
    <name type="scientific">Actinomadura algeriensis</name>
    <dbReference type="NCBI Taxonomy" id="1679523"/>
    <lineage>
        <taxon>Bacteria</taxon>
        <taxon>Bacillati</taxon>
        <taxon>Actinomycetota</taxon>
        <taxon>Actinomycetes</taxon>
        <taxon>Streptosporangiales</taxon>
        <taxon>Thermomonosporaceae</taxon>
        <taxon>Actinomadura</taxon>
    </lineage>
</organism>
<evidence type="ECO:0000256" key="2">
    <source>
        <dbReference type="ARBA" id="ARBA00013194"/>
    </source>
</evidence>
<dbReference type="GO" id="GO:0003755">
    <property type="term" value="F:peptidyl-prolyl cis-trans isomerase activity"/>
    <property type="evidence" value="ECO:0007669"/>
    <property type="project" value="UniProtKB-EC"/>
</dbReference>
<evidence type="ECO:0000256" key="3">
    <source>
        <dbReference type="ARBA" id="ARBA00023110"/>
    </source>
</evidence>
<feature type="compositionally biased region" description="Basic and acidic residues" evidence="6">
    <location>
        <begin position="140"/>
        <end position="157"/>
    </location>
</feature>
<keyword evidence="3 5" id="KW-0697">Rotamase</keyword>
<feature type="domain" description="PPIase FKBP-type" evidence="8">
    <location>
        <begin position="285"/>
        <end position="375"/>
    </location>
</feature>
<feature type="compositionally biased region" description="Basic and acidic residues" evidence="6">
    <location>
        <begin position="234"/>
        <end position="267"/>
    </location>
</feature>
<keyword evidence="7" id="KW-0812">Transmembrane</keyword>
<feature type="region of interest" description="Disordered" evidence="6">
    <location>
        <begin position="140"/>
        <end position="165"/>
    </location>
</feature>
<keyword evidence="4 5" id="KW-0413">Isomerase</keyword>
<dbReference type="InterPro" id="IPR001179">
    <property type="entry name" value="PPIase_FKBP_dom"/>
</dbReference>